<sequence length="23" mass="2670">MSSSHDKLSPAAYRVSERYEVEK</sequence>
<gene>
    <name evidence="2" type="ORF">METZ01_LOCUS6467</name>
</gene>
<protein>
    <submittedName>
        <fullName evidence="2">Uncharacterized protein</fullName>
    </submittedName>
</protein>
<evidence type="ECO:0000313" key="2">
    <source>
        <dbReference type="EMBL" id="SUZ53613.1"/>
    </source>
</evidence>
<feature type="region of interest" description="Disordered" evidence="1">
    <location>
        <begin position="1"/>
        <end position="23"/>
    </location>
</feature>
<dbReference type="AlphaFoldDB" id="A0A381NJB7"/>
<proteinExistence type="predicted"/>
<evidence type="ECO:0000256" key="1">
    <source>
        <dbReference type="SAM" id="MobiDB-lite"/>
    </source>
</evidence>
<accession>A0A381NJB7</accession>
<reference evidence="2" key="1">
    <citation type="submission" date="2018-05" db="EMBL/GenBank/DDBJ databases">
        <authorList>
            <person name="Lanie J.A."/>
            <person name="Ng W.-L."/>
            <person name="Kazmierczak K.M."/>
            <person name="Andrzejewski T.M."/>
            <person name="Davidsen T.M."/>
            <person name="Wayne K.J."/>
            <person name="Tettelin H."/>
            <person name="Glass J.I."/>
            <person name="Rusch D."/>
            <person name="Podicherti R."/>
            <person name="Tsui H.-C.T."/>
            <person name="Winkler M.E."/>
        </authorList>
    </citation>
    <scope>NUCLEOTIDE SEQUENCE</scope>
</reference>
<organism evidence="2">
    <name type="scientific">marine metagenome</name>
    <dbReference type="NCBI Taxonomy" id="408172"/>
    <lineage>
        <taxon>unclassified sequences</taxon>
        <taxon>metagenomes</taxon>
        <taxon>ecological metagenomes</taxon>
    </lineage>
</organism>
<name>A0A381NJB7_9ZZZZ</name>
<dbReference type="EMBL" id="UINC01000339">
    <property type="protein sequence ID" value="SUZ53613.1"/>
    <property type="molecule type" value="Genomic_DNA"/>
</dbReference>